<organism evidence="8 9">
    <name type="scientific">Aegilops tauschii subsp. strangulata</name>
    <name type="common">Goatgrass</name>
    <dbReference type="NCBI Taxonomy" id="200361"/>
    <lineage>
        <taxon>Eukaryota</taxon>
        <taxon>Viridiplantae</taxon>
        <taxon>Streptophyta</taxon>
        <taxon>Embryophyta</taxon>
        <taxon>Tracheophyta</taxon>
        <taxon>Spermatophyta</taxon>
        <taxon>Magnoliopsida</taxon>
        <taxon>Liliopsida</taxon>
        <taxon>Poales</taxon>
        <taxon>Poaceae</taxon>
        <taxon>BOP clade</taxon>
        <taxon>Pooideae</taxon>
        <taxon>Triticodae</taxon>
        <taxon>Triticeae</taxon>
        <taxon>Triticinae</taxon>
        <taxon>Aegilops</taxon>
    </lineage>
</organism>
<accession>A0A453B724</accession>
<keyword evidence="4" id="KW-0067">ATP-binding</keyword>
<evidence type="ECO:0000259" key="6">
    <source>
        <dbReference type="Pfam" id="PF10585"/>
    </source>
</evidence>
<keyword evidence="9" id="KW-1185">Reference proteome</keyword>
<evidence type="ECO:0000256" key="5">
    <source>
        <dbReference type="ARBA" id="ARBA00043952"/>
    </source>
</evidence>
<reference evidence="8" key="4">
    <citation type="submission" date="2019-03" db="UniProtKB">
        <authorList>
            <consortium name="EnsemblPlants"/>
        </authorList>
    </citation>
    <scope>IDENTIFICATION</scope>
</reference>
<dbReference type="InterPro" id="IPR028077">
    <property type="entry name" value="UAE_UbL_dom"/>
</dbReference>
<feature type="domain" description="Ubiquitin-activating enzyme SCCH" evidence="6">
    <location>
        <begin position="33"/>
        <end position="75"/>
    </location>
</feature>
<dbReference type="Gene3D" id="3.10.290.20">
    <property type="entry name" value="Ubiquitin-like 2 activating enzyme e1b. Chain: B, domain 3"/>
    <property type="match status" value="1"/>
</dbReference>
<reference evidence="9" key="2">
    <citation type="journal article" date="2017" name="Nat. Plants">
        <title>The Aegilops tauschii genome reveals multiple impacts of transposons.</title>
        <authorList>
            <person name="Zhao G."/>
            <person name="Zou C."/>
            <person name="Li K."/>
            <person name="Wang K."/>
            <person name="Li T."/>
            <person name="Gao L."/>
            <person name="Zhang X."/>
            <person name="Wang H."/>
            <person name="Yang Z."/>
            <person name="Liu X."/>
            <person name="Jiang W."/>
            <person name="Mao L."/>
            <person name="Kong X."/>
            <person name="Jiao Y."/>
            <person name="Jia J."/>
        </authorList>
    </citation>
    <scope>NUCLEOTIDE SEQUENCE [LARGE SCALE GENOMIC DNA]</scope>
    <source>
        <strain evidence="9">cv. AL8/78</strain>
    </source>
</reference>
<dbReference type="Gramene" id="AET2Gv20390100.2">
    <property type="protein sequence ID" value="AET2Gv20390100.2"/>
    <property type="gene ID" value="AET2Gv20390100"/>
</dbReference>
<reference evidence="9" key="1">
    <citation type="journal article" date="2014" name="Science">
        <title>Ancient hybridizations among the ancestral genomes of bread wheat.</title>
        <authorList>
            <consortium name="International Wheat Genome Sequencing Consortium,"/>
            <person name="Marcussen T."/>
            <person name="Sandve S.R."/>
            <person name="Heier L."/>
            <person name="Spannagl M."/>
            <person name="Pfeifer M."/>
            <person name="Jakobsen K.S."/>
            <person name="Wulff B.B."/>
            <person name="Steuernagel B."/>
            <person name="Mayer K.F."/>
            <person name="Olsen O.A."/>
        </authorList>
    </citation>
    <scope>NUCLEOTIDE SEQUENCE [LARGE SCALE GENOMIC DNA]</scope>
    <source>
        <strain evidence="9">cv. AL8/78</strain>
    </source>
</reference>
<evidence type="ECO:0000259" key="7">
    <source>
        <dbReference type="Pfam" id="PF14732"/>
    </source>
</evidence>
<keyword evidence="2" id="KW-0547">Nucleotide-binding</keyword>
<proteinExistence type="inferred from homology"/>
<comment type="similarity">
    <text evidence="1">Belongs to the ubiquitin-activating E1 family.</text>
</comment>
<dbReference type="FunFam" id="3.40.50.720:FF:000864">
    <property type="entry name" value="SUMO-activating enzyme subunit"/>
    <property type="match status" value="1"/>
</dbReference>
<evidence type="ECO:0000256" key="3">
    <source>
        <dbReference type="ARBA" id="ARBA00022786"/>
    </source>
</evidence>
<protein>
    <submittedName>
        <fullName evidence="8">Uncharacterized protein</fullName>
    </submittedName>
</protein>
<feature type="domain" description="Ubiquitin/SUMO-activating enzyme ubiquitin-like" evidence="7">
    <location>
        <begin position="151"/>
        <end position="206"/>
    </location>
</feature>
<evidence type="ECO:0000313" key="8">
    <source>
        <dbReference type="EnsemblPlants" id="AET2Gv20390100.2"/>
    </source>
</evidence>
<name>A0A453B724_AEGTS</name>
<evidence type="ECO:0000256" key="2">
    <source>
        <dbReference type="ARBA" id="ARBA00022741"/>
    </source>
</evidence>
<evidence type="ECO:0000313" key="9">
    <source>
        <dbReference type="Proteomes" id="UP000015105"/>
    </source>
</evidence>
<reference evidence="8" key="3">
    <citation type="journal article" date="2017" name="Nature">
        <title>Genome sequence of the progenitor of the wheat D genome Aegilops tauschii.</title>
        <authorList>
            <person name="Luo M.C."/>
            <person name="Gu Y.Q."/>
            <person name="Puiu D."/>
            <person name="Wang H."/>
            <person name="Twardziok S.O."/>
            <person name="Deal K.R."/>
            <person name="Huo N."/>
            <person name="Zhu T."/>
            <person name="Wang L."/>
            <person name="Wang Y."/>
            <person name="McGuire P.E."/>
            <person name="Liu S."/>
            <person name="Long H."/>
            <person name="Ramasamy R.K."/>
            <person name="Rodriguez J.C."/>
            <person name="Van S.L."/>
            <person name="Yuan L."/>
            <person name="Wang Z."/>
            <person name="Xia Z."/>
            <person name="Xiao L."/>
            <person name="Anderson O.D."/>
            <person name="Ouyang S."/>
            <person name="Liang Y."/>
            <person name="Zimin A.V."/>
            <person name="Pertea G."/>
            <person name="Qi P."/>
            <person name="Bennetzen J.L."/>
            <person name="Dai X."/>
            <person name="Dawson M.W."/>
            <person name="Muller H.G."/>
            <person name="Kugler K."/>
            <person name="Rivarola-Duarte L."/>
            <person name="Spannagl M."/>
            <person name="Mayer K.F.X."/>
            <person name="Lu F.H."/>
            <person name="Bevan M.W."/>
            <person name="Leroy P."/>
            <person name="Li P."/>
            <person name="You F.M."/>
            <person name="Sun Q."/>
            <person name="Liu Z."/>
            <person name="Lyons E."/>
            <person name="Wicker T."/>
            <person name="Salzberg S.L."/>
            <person name="Devos K.M."/>
            <person name="Dvorak J."/>
        </authorList>
    </citation>
    <scope>NUCLEOTIDE SEQUENCE [LARGE SCALE GENOMIC DNA]</scope>
    <source>
        <strain evidence="8">cv. AL8/78</strain>
    </source>
</reference>
<dbReference type="SUPFAM" id="SSF69572">
    <property type="entry name" value="Activating enzymes of the ubiquitin-like proteins"/>
    <property type="match status" value="1"/>
</dbReference>
<dbReference type="Gene3D" id="1.10.10.520">
    <property type="entry name" value="Ubiquitin activating enzymes (Uba3). Chain: B, domain 2"/>
    <property type="match status" value="1"/>
</dbReference>
<dbReference type="GO" id="GO:0008641">
    <property type="term" value="F:ubiquitin-like modifier activating enzyme activity"/>
    <property type="evidence" value="ECO:0007669"/>
    <property type="project" value="InterPro"/>
</dbReference>
<dbReference type="AlphaFoldDB" id="A0A453B724"/>
<reference evidence="8" key="5">
    <citation type="journal article" date="2021" name="G3 (Bethesda)">
        <title>Aegilops tauschii genome assembly Aet v5.0 features greater sequence contiguity and improved annotation.</title>
        <authorList>
            <person name="Wang L."/>
            <person name="Zhu T."/>
            <person name="Rodriguez J.C."/>
            <person name="Deal K.R."/>
            <person name="Dubcovsky J."/>
            <person name="McGuire P.E."/>
            <person name="Lux T."/>
            <person name="Spannagl M."/>
            <person name="Mayer K.F.X."/>
            <person name="Baldrich P."/>
            <person name="Meyers B.C."/>
            <person name="Huo N."/>
            <person name="Gu Y.Q."/>
            <person name="Zhou H."/>
            <person name="Devos K.M."/>
            <person name="Bennetzen J.L."/>
            <person name="Unver T."/>
            <person name="Budak H."/>
            <person name="Gulick P.J."/>
            <person name="Galiba G."/>
            <person name="Kalapos B."/>
            <person name="Nelson D.R."/>
            <person name="Li P."/>
            <person name="You F.M."/>
            <person name="Luo M.C."/>
            <person name="Dvorak J."/>
        </authorList>
    </citation>
    <scope>NUCLEOTIDE SEQUENCE [LARGE SCALE GENOMIC DNA]</scope>
    <source>
        <strain evidence="8">cv. AL8/78</strain>
    </source>
</reference>
<sequence>MASLGLTNPQEIWTLAENSRVLLEAFKLFFEKREKEIGNLVFDKDDQLAVEFVTAAANIRAHSFGIPLHSLFEAKGVAGNIVHAVATTNAIIAGLIVIEAIKVLQDDYKNYSYRMTYCLEHPTKKLLLMPVEPFEPNPSCYVCSETPLLLDVNTKVTKLKEVIDKIIKSKLGMNLPLVMIGSTLVFEDGDGLEEDEAANYALNLEKRSWPNCQLQLLMVQSLPLRISSRSCHAALTSSTGKSLTRRKSLTEWFYLDGQLRWRNRLIVMGRTNRQPLHPVRVPLMTLLRIHLNLG</sequence>
<dbReference type="GO" id="GO:0005524">
    <property type="term" value="F:ATP binding"/>
    <property type="evidence" value="ECO:0007669"/>
    <property type="project" value="UniProtKB-KW"/>
</dbReference>
<evidence type="ECO:0000256" key="1">
    <source>
        <dbReference type="ARBA" id="ARBA00005673"/>
    </source>
</evidence>
<dbReference type="Pfam" id="PF14732">
    <property type="entry name" value="UAE_UbL"/>
    <property type="match status" value="1"/>
</dbReference>
<dbReference type="InterPro" id="IPR035985">
    <property type="entry name" value="Ubiquitin-activating_enz"/>
</dbReference>
<dbReference type="EnsemblPlants" id="AET2Gv20390100.2">
    <property type="protein sequence ID" value="AET2Gv20390100.2"/>
    <property type="gene ID" value="AET2Gv20390100"/>
</dbReference>
<keyword evidence="3" id="KW-0833">Ubl conjugation pathway</keyword>
<dbReference type="Proteomes" id="UP000015105">
    <property type="component" value="Chromosome 2D"/>
</dbReference>
<evidence type="ECO:0000256" key="4">
    <source>
        <dbReference type="ARBA" id="ARBA00022840"/>
    </source>
</evidence>
<comment type="pathway">
    <text evidence="5">Protein modification.</text>
</comment>
<dbReference type="InterPro" id="IPR023318">
    <property type="entry name" value="Ub_act_enz_dom_a_sf"/>
</dbReference>
<dbReference type="Pfam" id="PF10585">
    <property type="entry name" value="UBA_E1_SCCH"/>
    <property type="match status" value="1"/>
</dbReference>
<dbReference type="InterPro" id="IPR019572">
    <property type="entry name" value="UBA_E1_SCCH"/>
</dbReference>